<keyword evidence="2" id="KW-1185">Reference proteome</keyword>
<evidence type="ECO:0000313" key="1">
    <source>
        <dbReference type="EMBL" id="WMV41534.1"/>
    </source>
</evidence>
<dbReference type="AlphaFoldDB" id="A0AAF0U9G3"/>
<sequence>MVSFKALYGRRCSLSIGWFAVGEVALMGPKLVHEAMKKKLSTGSLPMSPPTDRRRQPGHFVESSIAHRNGSIEEVYDFVKSFGRGVLQEGPTSVGESSIHRRLSFNCSRFLSLFS</sequence>
<gene>
    <name evidence="1" type="ORF">MTR67_034919</name>
</gene>
<accession>A0AAF0U9G3</accession>
<reference evidence="1" key="1">
    <citation type="submission" date="2023-08" db="EMBL/GenBank/DDBJ databases">
        <title>A de novo genome assembly of Solanum verrucosum Schlechtendal, a Mexican diploid species geographically isolated from the other diploid A-genome species in potato relatives.</title>
        <authorList>
            <person name="Hosaka K."/>
        </authorList>
    </citation>
    <scope>NUCLEOTIDE SEQUENCE</scope>
    <source>
        <tissue evidence="1">Young leaves</tissue>
    </source>
</reference>
<dbReference type="EMBL" id="CP133619">
    <property type="protein sequence ID" value="WMV41534.1"/>
    <property type="molecule type" value="Genomic_DNA"/>
</dbReference>
<name>A0AAF0U9G3_SOLVR</name>
<proteinExistence type="predicted"/>
<organism evidence="1 2">
    <name type="scientific">Solanum verrucosum</name>
    <dbReference type="NCBI Taxonomy" id="315347"/>
    <lineage>
        <taxon>Eukaryota</taxon>
        <taxon>Viridiplantae</taxon>
        <taxon>Streptophyta</taxon>
        <taxon>Embryophyta</taxon>
        <taxon>Tracheophyta</taxon>
        <taxon>Spermatophyta</taxon>
        <taxon>Magnoliopsida</taxon>
        <taxon>eudicotyledons</taxon>
        <taxon>Gunneridae</taxon>
        <taxon>Pentapetalae</taxon>
        <taxon>asterids</taxon>
        <taxon>lamiids</taxon>
        <taxon>Solanales</taxon>
        <taxon>Solanaceae</taxon>
        <taxon>Solanoideae</taxon>
        <taxon>Solaneae</taxon>
        <taxon>Solanum</taxon>
    </lineage>
</organism>
<evidence type="ECO:0000313" key="2">
    <source>
        <dbReference type="Proteomes" id="UP001234989"/>
    </source>
</evidence>
<protein>
    <submittedName>
        <fullName evidence="1">Uncharacterized protein</fullName>
    </submittedName>
</protein>
<dbReference type="Proteomes" id="UP001234989">
    <property type="component" value="Chromosome 8"/>
</dbReference>